<keyword evidence="3" id="KW-1185">Reference proteome</keyword>
<dbReference type="CDD" id="cd00229">
    <property type="entry name" value="SGNH_hydrolase"/>
    <property type="match status" value="1"/>
</dbReference>
<accession>A0ABQ0RLP5</accession>
<dbReference type="SUPFAM" id="SSF52266">
    <property type="entry name" value="SGNH hydrolase"/>
    <property type="match status" value="1"/>
</dbReference>
<sequence>MAWILIANLKGGKGDKGDTGNTYMGQLASGTNLDTWFGLDYVGSWGVPTQAIVDTIGGRPTGAKPGSVFVMPIGSSASIQTWTEYGAEGRVWSSSISNGARLSPWKELSASADFGNIALTTIAHIDDITWNSEYTIWNGTVAGNMGAPAPNAGKIKTEILGNTRLQTWTSFVAVAPGPSIYIRAAGSTGYGLWYKVHPSAQPSPSGSSTARSGFKNVPLALTQQTGNATETVSDATVRFPVQYSVAGKRARLHIRNWNYYNGTSYNGAVSFTGAWFGPASGANFTSTPLQVLPAFTTPTDGTEYVSPWFNITILEDRYQLLSLGFTNTAGQVNALSRGGGYRSTNSADASLATGFTGAAATDMPFDWYLEVEVPADTNVVAGFGDSNTVGTGTTLPVFDSWLSQFCRGNQALPYFMAVHGSNSDSWDDPASPAWGHYAGSARPDSVVYFLGQNDLQEGVSLSTMQANIGRVLPIVRDKLAPDVYAAYITPANNKSNAVNDVRKAYNSWLGTKPLGLKDAFNFSAAVSDDDATIRASDNFDGLHMLTSGHTKMAAVLESRPIMPVVLSQADVVALKALV</sequence>
<feature type="domain" description="SGNH hydrolase-type esterase" evidence="1">
    <location>
        <begin position="383"/>
        <end position="550"/>
    </location>
</feature>
<evidence type="ECO:0000313" key="2">
    <source>
        <dbReference type="EMBL" id="GEC12741.1"/>
    </source>
</evidence>
<proteinExistence type="predicted"/>
<evidence type="ECO:0000313" key="3">
    <source>
        <dbReference type="Proteomes" id="UP000316242"/>
    </source>
</evidence>
<dbReference type="Proteomes" id="UP000316242">
    <property type="component" value="Unassembled WGS sequence"/>
</dbReference>
<dbReference type="Pfam" id="PF13472">
    <property type="entry name" value="Lipase_GDSL_2"/>
    <property type="match status" value="1"/>
</dbReference>
<dbReference type="InterPro" id="IPR036514">
    <property type="entry name" value="SGNH_hydro_sf"/>
</dbReference>
<dbReference type="RefSeq" id="WP_141357698.1">
    <property type="nucleotide sequence ID" value="NZ_BAAAWM010000001.1"/>
</dbReference>
<organism evidence="2 3">
    <name type="scientific">Glutamicibacter nicotianae</name>
    <name type="common">Arthrobacter nicotianae</name>
    <dbReference type="NCBI Taxonomy" id="37929"/>
    <lineage>
        <taxon>Bacteria</taxon>
        <taxon>Bacillati</taxon>
        <taxon>Actinomycetota</taxon>
        <taxon>Actinomycetes</taxon>
        <taxon>Micrococcales</taxon>
        <taxon>Micrococcaceae</taxon>
        <taxon>Glutamicibacter</taxon>
    </lineage>
</organism>
<dbReference type="InterPro" id="IPR013830">
    <property type="entry name" value="SGNH_hydro"/>
</dbReference>
<gene>
    <name evidence="2" type="ORF">ANI01nite_19440</name>
</gene>
<reference evidence="2 3" key="1">
    <citation type="submission" date="2019-06" db="EMBL/GenBank/DDBJ databases">
        <title>Whole genome shotgun sequence of Glutamicibacter nicotianae NBRC 14234.</title>
        <authorList>
            <person name="Hosoyama A."/>
            <person name="Uohara A."/>
            <person name="Ohji S."/>
            <person name="Ichikawa N."/>
        </authorList>
    </citation>
    <scope>NUCLEOTIDE SEQUENCE [LARGE SCALE GENOMIC DNA]</scope>
    <source>
        <strain evidence="2 3">NBRC 14234</strain>
    </source>
</reference>
<dbReference type="Gene3D" id="3.40.50.1110">
    <property type="entry name" value="SGNH hydrolase"/>
    <property type="match status" value="1"/>
</dbReference>
<evidence type="ECO:0000259" key="1">
    <source>
        <dbReference type="Pfam" id="PF13472"/>
    </source>
</evidence>
<name>A0ABQ0RLP5_GLUNI</name>
<dbReference type="EMBL" id="BJNE01000007">
    <property type="protein sequence ID" value="GEC12741.1"/>
    <property type="molecule type" value="Genomic_DNA"/>
</dbReference>
<comment type="caution">
    <text evidence="2">The sequence shown here is derived from an EMBL/GenBank/DDBJ whole genome shotgun (WGS) entry which is preliminary data.</text>
</comment>
<protein>
    <recommendedName>
        <fullName evidence="1">SGNH hydrolase-type esterase domain-containing protein</fullName>
    </recommendedName>
</protein>